<name>A0A6G1JT20_9PLEO</name>
<dbReference type="PANTHER" id="PTHR22883">
    <property type="entry name" value="ZINC FINGER DHHC DOMAIN CONTAINING PROTEIN"/>
    <property type="match status" value="1"/>
</dbReference>
<feature type="transmembrane region" description="Helical" evidence="11">
    <location>
        <begin position="178"/>
        <end position="198"/>
    </location>
</feature>
<evidence type="ECO:0000256" key="3">
    <source>
        <dbReference type="ARBA" id="ARBA00022692"/>
    </source>
</evidence>
<gene>
    <name evidence="13" type="ORF">K504DRAFT_463195</name>
</gene>
<keyword evidence="14" id="KW-1185">Reference proteome</keyword>
<evidence type="ECO:0000256" key="6">
    <source>
        <dbReference type="ARBA" id="ARBA00023139"/>
    </source>
</evidence>
<comment type="domain">
    <text evidence="11">The DHHC domain is required for palmitoyltransferase activity.</text>
</comment>
<dbReference type="GO" id="GO:0016020">
    <property type="term" value="C:membrane"/>
    <property type="evidence" value="ECO:0007669"/>
    <property type="project" value="UniProtKB-SubCell"/>
</dbReference>
<dbReference type="GO" id="GO:0005794">
    <property type="term" value="C:Golgi apparatus"/>
    <property type="evidence" value="ECO:0007669"/>
    <property type="project" value="TreeGrafter"/>
</dbReference>
<comment type="catalytic activity">
    <reaction evidence="10 11">
        <text>L-cysteinyl-[protein] + hexadecanoyl-CoA = S-hexadecanoyl-L-cysteinyl-[protein] + CoA</text>
        <dbReference type="Rhea" id="RHEA:36683"/>
        <dbReference type="Rhea" id="RHEA-COMP:10131"/>
        <dbReference type="Rhea" id="RHEA-COMP:11032"/>
        <dbReference type="ChEBI" id="CHEBI:29950"/>
        <dbReference type="ChEBI" id="CHEBI:57287"/>
        <dbReference type="ChEBI" id="CHEBI:57379"/>
        <dbReference type="ChEBI" id="CHEBI:74151"/>
        <dbReference type="EC" id="2.3.1.225"/>
    </reaction>
</comment>
<keyword evidence="2 11" id="KW-0808">Transferase</keyword>
<evidence type="ECO:0000256" key="5">
    <source>
        <dbReference type="ARBA" id="ARBA00023136"/>
    </source>
</evidence>
<evidence type="ECO:0000256" key="4">
    <source>
        <dbReference type="ARBA" id="ARBA00022989"/>
    </source>
</evidence>
<comment type="subcellular location">
    <subcellularLocation>
        <location evidence="1">Membrane</location>
        <topology evidence="1">Multi-pass membrane protein</topology>
    </subcellularLocation>
</comment>
<dbReference type="GO" id="GO:0006612">
    <property type="term" value="P:protein targeting to membrane"/>
    <property type="evidence" value="ECO:0007669"/>
    <property type="project" value="TreeGrafter"/>
</dbReference>
<feature type="transmembrane region" description="Helical" evidence="11">
    <location>
        <begin position="21"/>
        <end position="47"/>
    </location>
</feature>
<keyword evidence="6" id="KW-0564">Palmitate</keyword>
<dbReference type="InterPro" id="IPR001594">
    <property type="entry name" value="Palmitoyltrfase_DHHC"/>
</dbReference>
<dbReference type="EC" id="2.3.1.225" evidence="11"/>
<evidence type="ECO:0000256" key="2">
    <source>
        <dbReference type="ARBA" id="ARBA00022679"/>
    </source>
</evidence>
<dbReference type="OrthoDB" id="331948at2759"/>
<accession>A0A6G1JT20</accession>
<feature type="transmembrane region" description="Helical" evidence="11">
    <location>
        <begin position="67"/>
        <end position="87"/>
    </location>
</feature>
<keyword evidence="3 11" id="KW-0812">Transmembrane</keyword>
<keyword evidence="8 11" id="KW-0012">Acyltransferase</keyword>
<evidence type="ECO:0000256" key="11">
    <source>
        <dbReference type="RuleBase" id="RU079119"/>
    </source>
</evidence>
<organism evidence="13 14">
    <name type="scientific">Pleomassaria siparia CBS 279.74</name>
    <dbReference type="NCBI Taxonomy" id="1314801"/>
    <lineage>
        <taxon>Eukaryota</taxon>
        <taxon>Fungi</taxon>
        <taxon>Dikarya</taxon>
        <taxon>Ascomycota</taxon>
        <taxon>Pezizomycotina</taxon>
        <taxon>Dothideomycetes</taxon>
        <taxon>Pleosporomycetidae</taxon>
        <taxon>Pleosporales</taxon>
        <taxon>Pleomassariaceae</taxon>
        <taxon>Pleomassaria</taxon>
    </lineage>
</organism>
<dbReference type="GO" id="GO:0005783">
    <property type="term" value="C:endoplasmic reticulum"/>
    <property type="evidence" value="ECO:0007669"/>
    <property type="project" value="TreeGrafter"/>
</dbReference>
<evidence type="ECO:0000256" key="9">
    <source>
        <dbReference type="ARBA" id="ARBA00038298"/>
    </source>
</evidence>
<evidence type="ECO:0000256" key="10">
    <source>
        <dbReference type="ARBA" id="ARBA00048048"/>
    </source>
</evidence>
<dbReference type="Proteomes" id="UP000799428">
    <property type="component" value="Unassembled WGS sequence"/>
</dbReference>
<dbReference type="AlphaFoldDB" id="A0A6G1JT20"/>
<dbReference type="PANTHER" id="PTHR22883:SF23">
    <property type="entry name" value="PALMITOYLTRANSFERASE ZDHHC6"/>
    <property type="match status" value="1"/>
</dbReference>
<feature type="domain" description="Palmitoyltransferase DHHC" evidence="12">
    <location>
        <begin position="130"/>
        <end position="247"/>
    </location>
</feature>
<dbReference type="EMBL" id="MU005785">
    <property type="protein sequence ID" value="KAF2703754.1"/>
    <property type="molecule type" value="Genomic_DNA"/>
</dbReference>
<dbReference type="InterPro" id="IPR039859">
    <property type="entry name" value="PFA4/ZDH16/20/ERF2-like"/>
</dbReference>
<proteinExistence type="inferred from homology"/>
<dbReference type="GO" id="GO:0019706">
    <property type="term" value="F:protein-cysteine S-palmitoyltransferase activity"/>
    <property type="evidence" value="ECO:0007669"/>
    <property type="project" value="UniProtKB-EC"/>
</dbReference>
<keyword evidence="4 11" id="KW-1133">Transmembrane helix</keyword>
<sequence>MAIAEERQASLEVGASRALAVILPLLELGAIAYATYVVIYLICVEYLMVPSPALQDSGIPSRNSTGIGLLVVYCLLLLPFLITYMRLLQVIWTNPGLIPLGNPNWSKESAPTKQFERYDSYVCDHTGLPVWCEECHNWKPDRTHHDHNTGRCVRKMDHFCPWAGGIISETSFKFFIQFLFYGFVYTGYMLGVIAYFLAECSRRADSRPANWIVALALSALFFLFTFGMFMTTFYNLLMNYTTVEILQRGRVHHIATQARPRHWSSSSNPLTTIKLSPTRTYHVLQTTHHPWDLGPIANIRSVMGYSFVEWFIPLKMSPCLDHTGTVSEFEWSSSIHALRRRRSSASQHGSHIIS</sequence>
<feature type="transmembrane region" description="Helical" evidence="11">
    <location>
        <begin position="210"/>
        <end position="237"/>
    </location>
</feature>
<evidence type="ECO:0000256" key="7">
    <source>
        <dbReference type="ARBA" id="ARBA00023288"/>
    </source>
</evidence>
<reference evidence="13" key="1">
    <citation type="journal article" date="2020" name="Stud. Mycol.">
        <title>101 Dothideomycetes genomes: a test case for predicting lifestyles and emergence of pathogens.</title>
        <authorList>
            <person name="Haridas S."/>
            <person name="Albert R."/>
            <person name="Binder M."/>
            <person name="Bloem J."/>
            <person name="Labutti K."/>
            <person name="Salamov A."/>
            <person name="Andreopoulos B."/>
            <person name="Baker S."/>
            <person name="Barry K."/>
            <person name="Bills G."/>
            <person name="Bluhm B."/>
            <person name="Cannon C."/>
            <person name="Castanera R."/>
            <person name="Culley D."/>
            <person name="Daum C."/>
            <person name="Ezra D."/>
            <person name="Gonzalez J."/>
            <person name="Henrissat B."/>
            <person name="Kuo A."/>
            <person name="Liang C."/>
            <person name="Lipzen A."/>
            <person name="Lutzoni F."/>
            <person name="Magnuson J."/>
            <person name="Mondo S."/>
            <person name="Nolan M."/>
            <person name="Ohm R."/>
            <person name="Pangilinan J."/>
            <person name="Park H.-J."/>
            <person name="Ramirez L."/>
            <person name="Alfaro M."/>
            <person name="Sun H."/>
            <person name="Tritt A."/>
            <person name="Yoshinaga Y."/>
            <person name="Zwiers L.-H."/>
            <person name="Turgeon B."/>
            <person name="Goodwin S."/>
            <person name="Spatafora J."/>
            <person name="Crous P."/>
            <person name="Grigoriev I."/>
        </authorList>
    </citation>
    <scope>NUCLEOTIDE SEQUENCE</scope>
    <source>
        <strain evidence="13">CBS 279.74</strain>
    </source>
</reference>
<evidence type="ECO:0000313" key="14">
    <source>
        <dbReference type="Proteomes" id="UP000799428"/>
    </source>
</evidence>
<evidence type="ECO:0000256" key="8">
    <source>
        <dbReference type="ARBA" id="ARBA00023315"/>
    </source>
</evidence>
<keyword evidence="7" id="KW-0449">Lipoprotein</keyword>
<evidence type="ECO:0000259" key="12">
    <source>
        <dbReference type="Pfam" id="PF01529"/>
    </source>
</evidence>
<dbReference type="PROSITE" id="PS50216">
    <property type="entry name" value="DHHC"/>
    <property type="match status" value="1"/>
</dbReference>
<comment type="similarity">
    <text evidence="9">Belongs to the DHHC palmitoyltransferase family. PFA5 subfamily.</text>
</comment>
<evidence type="ECO:0000313" key="13">
    <source>
        <dbReference type="EMBL" id="KAF2703754.1"/>
    </source>
</evidence>
<keyword evidence="5 11" id="KW-0472">Membrane</keyword>
<protein>
    <recommendedName>
        <fullName evidence="11">Palmitoyltransferase</fullName>
        <ecNumber evidence="11">2.3.1.225</ecNumber>
    </recommendedName>
</protein>
<evidence type="ECO:0000256" key="1">
    <source>
        <dbReference type="ARBA" id="ARBA00004141"/>
    </source>
</evidence>
<dbReference type="Pfam" id="PF01529">
    <property type="entry name" value="DHHC"/>
    <property type="match status" value="1"/>
</dbReference>